<dbReference type="RefSeq" id="WP_006973613.1">
    <property type="nucleotide sequence ID" value="NZ_ABCS01000049.1"/>
</dbReference>
<dbReference type="EMBL" id="ABCS01000049">
    <property type="protein sequence ID" value="EDM77284.1"/>
    <property type="molecule type" value="Genomic_DNA"/>
</dbReference>
<keyword evidence="9" id="KW-1185">Reference proteome</keyword>
<gene>
    <name evidence="8" type="ORF">PPSIR1_17530</name>
</gene>
<dbReference type="Gene3D" id="1.10.1740.10">
    <property type="match status" value="1"/>
</dbReference>
<evidence type="ECO:0000313" key="8">
    <source>
        <dbReference type="EMBL" id="EDM77284.1"/>
    </source>
</evidence>
<protein>
    <submittedName>
        <fullName evidence="8">RNA polymerase ECF-type sigma factor</fullName>
    </submittedName>
</protein>
<dbReference type="InterPro" id="IPR013249">
    <property type="entry name" value="RNA_pol_sigma70_r4_t2"/>
</dbReference>
<proteinExistence type="inferred from homology"/>
<dbReference type="STRING" id="391625.PPSIR1_17530"/>
<keyword evidence="3" id="KW-0731">Sigma factor</keyword>
<dbReference type="GO" id="GO:0006352">
    <property type="term" value="P:DNA-templated transcription initiation"/>
    <property type="evidence" value="ECO:0007669"/>
    <property type="project" value="InterPro"/>
</dbReference>
<dbReference type="AlphaFoldDB" id="A6GA71"/>
<dbReference type="PANTHER" id="PTHR43133">
    <property type="entry name" value="RNA POLYMERASE ECF-TYPE SIGMA FACTO"/>
    <property type="match status" value="1"/>
</dbReference>
<dbReference type="GO" id="GO:0003677">
    <property type="term" value="F:DNA binding"/>
    <property type="evidence" value="ECO:0007669"/>
    <property type="project" value="UniProtKB-KW"/>
</dbReference>
<dbReference type="InterPro" id="IPR013325">
    <property type="entry name" value="RNA_pol_sigma_r2"/>
</dbReference>
<dbReference type="InterPro" id="IPR014284">
    <property type="entry name" value="RNA_pol_sigma-70_dom"/>
</dbReference>
<name>A6GA71_9BACT</name>
<comment type="similarity">
    <text evidence="1">Belongs to the sigma-70 factor family. ECF subfamily.</text>
</comment>
<dbReference type="Gene3D" id="1.10.10.10">
    <property type="entry name" value="Winged helix-like DNA-binding domain superfamily/Winged helix DNA-binding domain"/>
    <property type="match status" value="1"/>
</dbReference>
<dbReference type="SUPFAM" id="SSF88946">
    <property type="entry name" value="Sigma2 domain of RNA polymerase sigma factors"/>
    <property type="match status" value="1"/>
</dbReference>
<evidence type="ECO:0000256" key="3">
    <source>
        <dbReference type="ARBA" id="ARBA00023082"/>
    </source>
</evidence>
<dbReference type="InterPro" id="IPR013324">
    <property type="entry name" value="RNA_pol_sigma_r3/r4-like"/>
</dbReference>
<reference evidence="8 9" key="1">
    <citation type="submission" date="2007-06" db="EMBL/GenBank/DDBJ databases">
        <authorList>
            <person name="Shimkets L."/>
            <person name="Ferriera S."/>
            <person name="Johnson J."/>
            <person name="Kravitz S."/>
            <person name="Beeson K."/>
            <person name="Sutton G."/>
            <person name="Rogers Y.-H."/>
            <person name="Friedman R."/>
            <person name="Frazier M."/>
            <person name="Venter J.C."/>
        </authorList>
    </citation>
    <scope>NUCLEOTIDE SEQUENCE [LARGE SCALE GENOMIC DNA]</scope>
    <source>
        <strain evidence="8 9">SIR-1</strain>
    </source>
</reference>
<evidence type="ECO:0000256" key="5">
    <source>
        <dbReference type="ARBA" id="ARBA00023163"/>
    </source>
</evidence>
<dbReference type="PANTHER" id="PTHR43133:SF8">
    <property type="entry name" value="RNA POLYMERASE SIGMA FACTOR HI_1459-RELATED"/>
    <property type="match status" value="1"/>
</dbReference>
<dbReference type="Pfam" id="PF08281">
    <property type="entry name" value="Sigma70_r4_2"/>
    <property type="match status" value="1"/>
</dbReference>
<dbReference type="SUPFAM" id="SSF88659">
    <property type="entry name" value="Sigma3 and sigma4 domains of RNA polymerase sigma factors"/>
    <property type="match status" value="1"/>
</dbReference>
<dbReference type="InterPro" id="IPR007627">
    <property type="entry name" value="RNA_pol_sigma70_r2"/>
</dbReference>
<dbReference type="Proteomes" id="UP000005801">
    <property type="component" value="Unassembled WGS sequence"/>
</dbReference>
<feature type="domain" description="RNA polymerase sigma-70 region 2" evidence="6">
    <location>
        <begin position="23"/>
        <end position="88"/>
    </location>
</feature>
<sequence>MGLSDSELLAAWRDGDNGAGEELFDRHVDAVARFFENKVRQGAEDLTQATFLRLLEGHHRLREGSAFRSFVFGIAHNVLREHLRQLARGRKVDPEVESMAELAPGPSTIVAEKQEHRLLLESLRRLPIASQIILELTYWERLPSHEVAEILDIAPPTARRRLSKARQQLNEAMRALAESPEVLESTIQSLNGWAEELRQQLGGPAKS</sequence>
<dbReference type="InterPro" id="IPR036388">
    <property type="entry name" value="WH-like_DNA-bd_sf"/>
</dbReference>
<evidence type="ECO:0000313" key="9">
    <source>
        <dbReference type="Proteomes" id="UP000005801"/>
    </source>
</evidence>
<evidence type="ECO:0000256" key="2">
    <source>
        <dbReference type="ARBA" id="ARBA00023015"/>
    </source>
</evidence>
<evidence type="ECO:0000259" key="7">
    <source>
        <dbReference type="Pfam" id="PF08281"/>
    </source>
</evidence>
<keyword evidence="5" id="KW-0804">Transcription</keyword>
<keyword evidence="2" id="KW-0805">Transcription regulation</keyword>
<evidence type="ECO:0000256" key="4">
    <source>
        <dbReference type="ARBA" id="ARBA00023125"/>
    </source>
</evidence>
<organism evidence="8 9">
    <name type="scientific">Plesiocystis pacifica SIR-1</name>
    <dbReference type="NCBI Taxonomy" id="391625"/>
    <lineage>
        <taxon>Bacteria</taxon>
        <taxon>Pseudomonadati</taxon>
        <taxon>Myxococcota</taxon>
        <taxon>Polyangia</taxon>
        <taxon>Nannocystales</taxon>
        <taxon>Nannocystaceae</taxon>
        <taxon>Plesiocystis</taxon>
    </lineage>
</organism>
<dbReference type="InterPro" id="IPR039425">
    <property type="entry name" value="RNA_pol_sigma-70-like"/>
</dbReference>
<dbReference type="eggNOG" id="COG1595">
    <property type="taxonomic scope" value="Bacteria"/>
</dbReference>
<evidence type="ECO:0000256" key="1">
    <source>
        <dbReference type="ARBA" id="ARBA00010641"/>
    </source>
</evidence>
<keyword evidence="4" id="KW-0238">DNA-binding</keyword>
<feature type="domain" description="RNA polymerase sigma factor 70 region 4 type 2" evidence="7">
    <location>
        <begin position="117"/>
        <end position="169"/>
    </location>
</feature>
<dbReference type="NCBIfam" id="TIGR02937">
    <property type="entry name" value="sigma70-ECF"/>
    <property type="match status" value="1"/>
</dbReference>
<evidence type="ECO:0000259" key="6">
    <source>
        <dbReference type="Pfam" id="PF04542"/>
    </source>
</evidence>
<accession>A6GA71</accession>
<dbReference type="GO" id="GO:0016987">
    <property type="term" value="F:sigma factor activity"/>
    <property type="evidence" value="ECO:0007669"/>
    <property type="project" value="UniProtKB-KW"/>
</dbReference>
<comment type="caution">
    <text evidence="8">The sequence shown here is derived from an EMBL/GenBank/DDBJ whole genome shotgun (WGS) entry which is preliminary data.</text>
</comment>
<dbReference type="Pfam" id="PF04542">
    <property type="entry name" value="Sigma70_r2"/>
    <property type="match status" value="1"/>
</dbReference>